<proteinExistence type="predicted"/>
<evidence type="ECO:0000256" key="2">
    <source>
        <dbReference type="ARBA" id="ARBA00022723"/>
    </source>
</evidence>
<name>A0ABN8QRZ2_9CNID</name>
<gene>
    <name evidence="4" type="ORF">PLOB_00008867</name>
</gene>
<evidence type="ECO:0000256" key="1">
    <source>
        <dbReference type="ARBA" id="ARBA00001968"/>
    </source>
</evidence>
<keyword evidence="5" id="KW-1185">Reference proteome</keyword>
<evidence type="ECO:0000313" key="4">
    <source>
        <dbReference type="EMBL" id="CAH3167813.1"/>
    </source>
</evidence>
<dbReference type="InterPro" id="IPR027806">
    <property type="entry name" value="HARBI1_dom"/>
</dbReference>
<accession>A0ABN8QRZ2</accession>
<reference evidence="4 5" key="1">
    <citation type="submission" date="2022-05" db="EMBL/GenBank/DDBJ databases">
        <authorList>
            <consortium name="Genoscope - CEA"/>
            <person name="William W."/>
        </authorList>
    </citation>
    <scope>NUCLEOTIDE SEQUENCE [LARGE SCALE GENOMIC DNA]</scope>
</reference>
<dbReference type="PANTHER" id="PTHR34615:SF1">
    <property type="entry name" value="PX DOMAIN-CONTAINING PROTEIN"/>
    <property type="match status" value="1"/>
</dbReference>
<dbReference type="Pfam" id="PF13359">
    <property type="entry name" value="DDE_Tnp_4"/>
    <property type="match status" value="1"/>
</dbReference>
<evidence type="ECO:0000313" key="5">
    <source>
        <dbReference type="Proteomes" id="UP001159405"/>
    </source>
</evidence>
<comment type="cofactor">
    <cofactor evidence="1">
        <name>a divalent metal cation</name>
        <dbReference type="ChEBI" id="CHEBI:60240"/>
    </cofactor>
</comment>
<protein>
    <recommendedName>
        <fullName evidence="3">DDE Tnp4 domain-containing protein</fullName>
    </recommendedName>
</protein>
<dbReference type="PANTHER" id="PTHR34615">
    <property type="entry name" value="PX DOMAIN-CONTAINING PROTEIN"/>
    <property type="match status" value="1"/>
</dbReference>
<organism evidence="4 5">
    <name type="scientific">Porites lobata</name>
    <dbReference type="NCBI Taxonomy" id="104759"/>
    <lineage>
        <taxon>Eukaryota</taxon>
        <taxon>Metazoa</taxon>
        <taxon>Cnidaria</taxon>
        <taxon>Anthozoa</taxon>
        <taxon>Hexacorallia</taxon>
        <taxon>Scleractinia</taxon>
        <taxon>Fungiina</taxon>
        <taxon>Poritidae</taxon>
        <taxon>Porites</taxon>
    </lineage>
</organism>
<dbReference type="EMBL" id="CALNXK010000142">
    <property type="protein sequence ID" value="CAH3167813.1"/>
    <property type="molecule type" value="Genomic_DNA"/>
</dbReference>
<feature type="non-terminal residue" evidence="4">
    <location>
        <position position="1"/>
    </location>
</feature>
<dbReference type="Proteomes" id="UP001159405">
    <property type="component" value="Unassembled WGS sequence"/>
</dbReference>
<sequence length="359" mass="41710">FKEFRQTLLLYYDADLITDEDFIILYELFSSRNPDFAYDSYDRFDLDNMNDDECKAEFRVRKRDLPTLAQALRIPRSFQLSQRSVVDGMEGLCMLLKRLSYPCRYGDLIYRFGRPVPVFSMATNHVLDYIYNTHNHLITQWNHTLLSPRALEVYAETIHGKGAALENCFGFVDGTVRPIARPDEHQRIMYNGHKRVHALKFQSLALPNGLIGFLIRYSLFILEGKRHDASMLRDSGLLQDLEQYAFSTTGQPMCIYGDPAYPLRVHLQGPFRDAYLTTQKQLYNQSMNSVRTSVEWLFADVQNYFKFIDFKKNLKVGLSSVGKMYVVSALLRNALTCLYGNETSQYFQLDPPSLQDYFV</sequence>
<comment type="caution">
    <text evidence="4">The sequence shown here is derived from an EMBL/GenBank/DDBJ whole genome shotgun (WGS) entry which is preliminary data.</text>
</comment>
<feature type="domain" description="DDE Tnp4" evidence="3">
    <location>
        <begin position="172"/>
        <end position="333"/>
    </location>
</feature>
<evidence type="ECO:0000259" key="3">
    <source>
        <dbReference type="Pfam" id="PF13359"/>
    </source>
</evidence>
<keyword evidence="2" id="KW-0479">Metal-binding</keyword>